<organism evidence="1 2">
    <name type="scientific">Streptomyces phaeolivaceus</name>
    <dbReference type="NCBI Taxonomy" id="2653200"/>
    <lineage>
        <taxon>Bacteria</taxon>
        <taxon>Bacillati</taxon>
        <taxon>Actinomycetota</taxon>
        <taxon>Actinomycetes</taxon>
        <taxon>Kitasatosporales</taxon>
        <taxon>Streptomycetaceae</taxon>
        <taxon>Streptomyces</taxon>
    </lineage>
</organism>
<name>A0A5P8KH89_9ACTN</name>
<accession>A0A5P8KH89</accession>
<evidence type="ECO:0000313" key="2">
    <source>
        <dbReference type="Proteomes" id="UP000327294"/>
    </source>
</evidence>
<dbReference type="Proteomes" id="UP000327294">
    <property type="component" value="Chromosome"/>
</dbReference>
<reference evidence="1 2" key="1">
    <citation type="submission" date="2019-10" db="EMBL/GenBank/DDBJ databases">
        <title>Streptomyces sp. strain GY16 isolated from leaves of Broussonetia papyrifera.</title>
        <authorList>
            <person name="Mo P."/>
        </authorList>
    </citation>
    <scope>NUCLEOTIDE SEQUENCE [LARGE SCALE GENOMIC DNA]</scope>
    <source>
        <strain evidence="1 2">GY16</strain>
    </source>
</reference>
<sequence>MRDVGKLPLPLAENSERWVSVAAERTVLGVVHNITSATRLLDLLTVFEGDRRLQTVFTCTESSTLDEGTFEFFTSRGMLHIPWEEAISHKFDLAIATSRGGDLHNLQTPLIGAPHGAGYSKILVREAGSGKREAGSGKLLACRRNG</sequence>
<proteinExistence type="predicted"/>
<dbReference type="EMBL" id="CP045096">
    <property type="protein sequence ID" value="QFR02119.1"/>
    <property type="molecule type" value="Genomic_DNA"/>
</dbReference>
<dbReference type="KEGG" id="sphv:F9278_44905"/>
<gene>
    <name evidence="1" type="ORF">F9278_44905</name>
</gene>
<dbReference type="RefSeq" id="WP_152173439.1">
    <property type="nucleotide sequence ID" value="NZ_CP045096.1"/>
</dbReference>
<protein>
    <submittedName>
        <fullName evidence="1">Uncharacterized protein</fullName>
    </submittedName>
</protein>
<keyword evidence="2" id="KW-1185">Reference proteome</keyword>
<dbReference type="AlphaFoldDB" id="A0A5P8KH89"/>
<evidence type="ECO:0000313" key="1">
    <source>
        <dbReference type="EMBL" id="QFR02119.1"/>
    </source>
</evidence>